<evidence type="ECO:0000256" key="1">
    <source>
        <dbReference type="SAM" id="Coils"/>
    </source>
</evidence>
<proteinExistence type="predicted"/>
<evidence type="ECO:0000313" key="2">
    <source>
        <dbReference type="EMBL" id="CCH41394.1"/>
    </source>
</evidence>
<keyword evidence="3" id="KW-1185">Reference proteome</keyword>
<evidence type="ECO:0000313" key="3">
    <source>
        <dbReference type="Proteomes" id="UP000009328"/>
    </source>
</evidence>
<keyword evidence="1" id="KW-0175">Coiled coil</keyword>
<dbReference type="InParanoid" id="K0KIX6"/>
<comment type="caution">
    <text evidence="2">The sequence shown here is derived from an EMBL/GenBank/DDBJ whole genome shotgun (WGS) entry which is preliminary data.</text>
</comment>
<dbReference type="EMBL" id="CAIF01000020">
    <property type="protein sequence ID" value="CCH41394.1"/>
    <property type="molecule type" value="Genomic_DNA"/>
</dbReference>
<dbReference type="HOGENOM" id="CLU_1180989_0_0_1"/>
<reference evidence="2 3" key="1">
    <citation type="journal article" date="2012" name="Eukaryot. Cell">
        <title>Draft genome sequence of Wickerhamomyces ciferrii NRRL Y-1031 F-60-10.</title>
        <authorList>
            <person name="Schneider J."/>
            <person name="Andrea H."/>
            <person name="Blom J."/>
            <person name="Jaenicke S."/>
            <person name="Ruckert C."/>
            <person name="Schorsch C."/>
            <person name="Szczepanowski R."/>
            <person name="Farwick M."/>
            <person name="Goesmann A."/>
            <person name="Puhler A."/>
            <person name="Schaffer S."/>
            <person name="Tauch A."/>
            <person name="Kohler T."/>
            <person name="Brinkrolf K."/>
        </authorList>
    </citation>
    <scope>NUCLEOTIDE SEQUENCE [LARGE SCALE GENOMIC DNA]</scope>
    <source>
        <strain evidence="3">ATCC 14091 / BCRC 22168 / CBS 111 / JCM 3599 / NBRC 0793 / NRRL Y-1031 F-60-10</strain>
    </source>
</reference>
<dbReference type="AlphaFoldDB" id="K0KIX6"/>
<protein>
    <submittedName>
        <fullName evidence="2">Uncharacterized protein</fullName>
    </submittedName>
</protein>
<sequence length="235" mass="27857">MGLLFNRLEVVHHMATLFHRVIGFSPTDTTKSEYCAITNFSQDLQIITLKLHQDEYTVIYKSKHPEETIDFKYNDFFKHVVLPIDTKDVDSMYVNYKGDYSKTFLAHLYGRLGFNSDEGLISDAIIPKVQKFLDEKFFPQANAYRQRGIKPRMNDKDLDFFVQTYVRPRICNEVMFPKNIRGSFVRVEVNNQKREENRRKKNAIIERKKREKEALKRDTIGLDDYYPLWNPKPLS</sequence>
<organism evidence="2 3">
    <name type="scientific">Wickerhamomyces ciferrii (strain ATCC 14091 / BCRC 22168 / CBS 111 / JCM 3599 / NBRC 0793 / NRRL Y-1031 F-60-10)</name>
    <name type="common">Yeast</name>
    <name type="synonym">Pichia ciferrii</name>
    <dbReference type="NCBI Taxonomy" id="1206466"/>
    <lineage>
        <taxon>Eukaryota</taxon>
        <taxon>Fungi</taxon>
        <taxon>Dikarya</taxon>
        <taxon>Ascomycota</taxon>
        <taxon>Saccharomycotina</taxon>
        <taxon>Saccharomycetes</taxon>
        <taxon>Phaffomycetales</taxon>
        <taxon>Wickerhamomycetaceae</taxon>
        <taxon>Wickerhamomyces</taxon>
    </lineage>
</organism>
<gene>
    <name evidence="2" type="ORF">BN7_935</name>
</gene>
<dbReference type="Proteomes" id="UP000009328">
    <property type="component" value="Unassembled WGS sequence"/>
</dbReference>
<name>K0KIX6_WICCF</name>
<feature type="coiled-coil region" evidence="1">
    <location>
        <begin position="186"/>
        <end position="218"/>
    </location>
</feature>
<accession>K0KIX6</accession>